<dbReference type="Proteomes" id="UP000095281">
    <property type="component" value="Unplaced"/>
</dbReference>
<name>A0A1I8BCV6_MELHA</name>
<organism evidence="1 2">
    <name type="scientific">Meloidogyne hapla</name>
    <name type="common">Root-knot nematode worm</name>
    <dbReference type="NCBI Taxonomy" id="6305"/>
    <lineage>
        <taxon>Eukaryota</taxon>
        <taxon>Metazoa</taxon>
        <taxon>Ecdysozoa</taxon>
        <taxon>Nematoda</taxon>
        <taxon>Chromadorea</taxon>
        <taxon>Rhabditida</taxon>
        <taxon>Tylenchina</taxon>
        <taxon>Tylenchomorpha</taxon>
        <taxon>Tylenchoidea</taxon>
        <taxon>Meloidogynidae</taxon>
        <taxon>Meloidogyninae</taxon>
        <taxon>Meloidogyne</taxon>
    </lineage>
</organism>
<sequence>MYRSLVGIIDAAPSLANNITEVLNAPLNVWPDNEDPKRNELAIHIERRFAAKRQLLVDLFKFVSGIIEEADTGDEILECIGAAKIIWRNFEGVFNFFNDPNNRLRGATK</sequence>
<evidence type="ECO:0000313" key="1">
    <source>
        <dbReference type="Proteomes" id="UP000095281"/>
    </source>
</evidence>
<keyword evidence="1" id="KW-1185">Reference proteome</keyword>
<protein>
    <submittedName>
        <fullName evidence="2">Cytochrome P450</fullName>
    </submittedName>
</protein>
<dbReference type="WBParaSite" id="MhA1_Contig1860.frz3.gene3">
    <property type="protein sequence ID" value="MhA1_Contig1860.frz3.gene3"/>
    <property type="gene ID" value="MhA1_Contig1860.frz3.gene3"/>
</dbReference>
<dbReference type="AlphaFoldDB" id="A0A1I8BCV6"/>
<proteinExistence type="predicted"/>
<evidence type="ECO:0000313" key="2">
    <source>
        <dbReference type="WBParaSite" id="MhA1_Contig1860.frz3.gene3"/>
    </source>
</evidence>
<accession>A0A1I8BCV6</accession>
<reference evidence="2" key="1">
    <citation type="submission" date="2016-11" db="UniProtKB">
        <authorList>
            <consortium name="WormBaseParasite"/>
        </authorList>
    </citation>
    <scope>IDENTIFICATION</scope>
</reference>